<protein>
    <submittedName>
        <fullName evidence="1">Uncharacterized protein</fullName>
    </submittedName>
</protein>
<organism evidence="1 2">
    <name type="scientific">Phlebiopsis gigantea (strain 11061_1 CR5-6)</name>
    <name type="common">White-rot fungus</name>
    <name type="synonym">Peniophora gigantea</name>
    <dbReference type="NCBI Taxonomy" id="745531"/>
    <lineage>
        <taxon>Eukaryota</taxon>
        <taxon>Fungi</taxon>
        <taxon>Dikarya</taxon>
        <taxon>Basidiomycota</taxon>
        <taxon>Agaricomycotina</taxon>
        <taxon>Agaricomycetes</taxon>
        <taxon>Polyporales</taxon>
        <taxon>Phanerochaetaceae</taxon>
        <taxon>Phlebiopsis</taxon>
    </lineage>
</organism>
<evidence type="ECO:0000313" key="1">
    <source>
        <dbReference type="EMBL" id="KIP01789.1"/>
    </source>
</evidence>
<reference evidence="1 2" key="1">
    <citation type="journal article" date="2014" name="PLoS Genet.">
        <title>Analysis of the Phlebiopsis gigantea genome, transcriptome and secretome provides insight into its pioneer colonization strategies of wood.</title>
        <authorList>
            <person name="Hori C."/>
            <person name="Ishida T."/>
            <person name="Igarashi K."/>
            <person name="Samejima M."/>
            <person name="Suzuki H."/>
            <person name="Master E."/>
            <person name="Ferreira P."/>
            <person name="Ruiz-Duenas F.J."/>
            <person name="Held B."/>
            <person name="Canessa P."/>
            <person name="Larrondo L.F."/>
            <person name="Schmoll M."/>
            <person name="Druzhinina I.S."/>
            <person name="Kubicek C.P."/>
            <person name="Gaskell J.A."/>
            <person name="Kersten P."/>
            <person name="St John F."/>
            <person name="Glasner J."/>
            <person name="Sabat G."/>
            <person name="Splinter BonDurant S."/>
            <person name="Syed K."/>
            <person name="Yadav J."/>
            <person name="Mgbeahuruike A.C."/>
            <person name="Kovalchuk A."/>
            <person name="Asiegbu F.O."/>
            <person name="Lackner G."/>
            <person name="Hoffmeister D."/>
            <person name="Rencoret J."/>
            <person name="Gutierrez A."/>
            <person name="Sun H."/>
            <person name="Lindquist E."/>
            <person name="Barry K."/>
            <person name="Riley R."/>
            <person name="Grigoriev I.V."/>
            <person name="Henrissat B."/>
            <person name="Kues U."/>
            <person name="Berka R.M."/>
            <person name="Martinez A.T."/>
            <person name="Covert S.F."/>
            <person name="Blanchette R.A."/>
            <person name="Cullen D."/>
        </authorList>
    </citation>
    <scope>NUCLEOTIDE SEQUENCE [LARGE SCALE GENOMIC DNA]</scope>
    <source>
        <strain evidence="1 2">11061_1 CR5-6</strain>
    </source>
</reference>
<dbReference type="HOGENOM" id="CLU_575044_0_0_1"/>
<dbReference type="AlphaFoldDB" id="A0A0C3NBG3"/>
<keyword evidence="2" id="KW-1185">Reference proteome</keyword>
<gene>
    <name evidence="1" type="ORF">PHLGIDRAFT_327139</name>
</gene>
<dbReference type="EMBL" id="KN840736">
    <property type="protein sequence ID" value="KIP01789.1"/>
    <property type="molecule type" value="Genomic_DNA"/>
</dbReference>
<evidence type="ECO:0000313" key="2">
    <source>
        <dbReference type="Proteomes" id="UP000053257"/>
    </source>
</evidence>
<name>A0A0C3NBG3_PHLG1</name>
<accession>A0A0C3NBG3</accession>
<proteinExistence type="predicted"/>
<sequence length="475" mass="53510">MAEIGLESHSSFASSSALQYSHTPANIDGTPQTKTYAYPNRYGDCLAIVIDCMAIAARRDDIFNCPYKYPYAKLALVCRRWSYILRPLIFRRLTLWTLADVAFLVETLQSPVSGWLRECVVTIMLEERTEAQEGIFAGPAWLPLLDATAALKALCVRTRFSTQATQPTAVWGDRALREHGAVRALRHLALSNTRFDSLASLCSLVGGLGSLRGLYLDRVLWDVPEAESEGEDEDAILALQMPRCKAGFPTLEMVCVEQCTENRAIAWMLVAASLRYEHTIEGGDCGDVPDDMLAMVKLVYYVFGSNDPHIVARRVLDEEDVYAFSMQAAYDRDTPSSRNQSSITFVTRPSSHTPAKWTLQHLVIACAHEPISFTMDPSFILDDLLEKYLPLADDTVRRFQDLQTIEMLYSSLLVEPEDFAYAQRAVRKWLPKVGRKVRFSSYNLEKSTARVELAGGEIVLEPFEGLWKSEWIYEL</sequence>
<dbReference type="Proteomes" id="UP000053257">
    <property type="component" value="Unassembled WGS sequence"/>
</dbReference>